<reference evidence="6 7" key="1">
    <citation type="submission" date="2017-03" db="EMBL/GenBank/DDBJ databases">
        <authorList>
            <person name="Afonso C.L."/>
            <person name="Miller P.J."/>
            <person name="Scott M.A."/>
            <person name="Spackman E."/>
            <person name="Goraichik I."/>
            <person name="Dimitrov K.M."/>
            <person name="Suarez D.L."/>
            <person name="Swayne D.E."/>
        </authorList>
    </citation>
    <scope>NUCLEOTIDE SEQUENCE [LARGE SCALE GENOMIC DNA]</scope>
    <source>
        <strain evidence="6">PRJEB14757</strain>
    </source>
</reference>
<sequence>MPIWLAAVPVVEIVKIGNGRIMLLESYQVEIFNSKCMPGSTGVHCFAHLDQDVSEAIPYLNASLGGFTFTKEPLSVTFKAQGKLITVHPQKIAVNALKDEAEARQIVEWLKREINEAWEKRDTITPSYEAMPQPKMMEILKLLPKTNCRECGEPTCMVFATHIVEGGKGYEDCPQLDPGNKEKLKHYLEPFNLDF</sequence>
<dbReference type="Pfam" id="PF04060">
    <property type="entry name" value="FeS"/>
    <property type="match status" value="1"/>
</dbReference>
<accession>A0A1W1HIR3</accession>
<feature type="domain" description="4Fe-4S" evidence="5">
    <location>
        <begin position="131"/>
        <end position="190"/>
    </location>
</feature>
<dbReference type="EMBL" id="FWEV01000306">
    <property type="protein sequence ID" value="SLM32262.1"/>
    <property type="molecule type" value="Genomic_DNA"/>
</dbReference>
<dbReference type="Gene3D" id="3.20.20.20">
    <property type="entry name" value="Dihydropteroate synthase-like"/>
    <property type="match status" value="1"/>
</dbReference>
<keyword evidence="1" id="KW-0004">4Fe-4S</keyword>
<dbReference type="AlphaFoldDB" id="A0A1W1HIR3"/>
<keyword evidence="2" id="KW-0479">Metal-binding</keyword>
<dbReference type="InterPro" id="IPR007202">
    <property type="entry name" value="4Fe-4S_dom"/>
</dbReference>
<dbReference type="InterPro" id="IPR051069">
    <property type="entry name" value="ACDS_complex_subunit"/>
</dbReference>
<evidence type="ECO:0000256" key="4">
    <source>
        <dbReference type="ARBA" id="ARBA00023014"/>
    </source>
</evidence>
<dbReference type="InterPro" id="IPR011005">
    <property type="entry name" value="Dihydropteroate_synth-like_sf"/>
</dbReference>
<dbReference type="STRING" id="1246637.MTBBW1_620005"/>
<protein>
    <submittedName>
        <fullName evidence="6">Fe-S cluster domain protein</fullName>
    </submittedName>
</protein>
<dbReference type="Proteomes" id="UP000191931">
    <property type="component" value="Unassembled WGS sequence"/>
</dbReference>
<gene>
    <name evidence="6" type="ORF">MTBBW1_620005</name>
</gene>
<dbReference type="PANTHER" id="PTHR36214:SF3">
    <property type="entry name" value="ACETYL-COA DECARBONYLASE_SYNTHASE COMPLEX SUBUNIT GAMMA"/>
    <property type="match status" value="1"/>
</dbReference>
<dbReference type="GO" id="GO:0046872">
    <property type="term" value="F:metal ion binding"/>
    <property type="evidence" value="ECO:0007669"/>
    <property type="project" value="UniProtKB-KW"/>
</dbReference>
<name>A0A1W1HIR3_9BACT</name>
<dbReference type="PANTHER" id="PTHR36214">
    <property type="match status" value="1"/>
</dbReference>
<organism evidence="6 7">
    <name type="scientific">Desulfamplus magnetovallimortis</name>
    <dbReference type="NCBI Taxonomy" id="1246637"/>
    <lineage>
        <taxon>Bacteria</taxon>
        <taxon>Pseudomonadati</taxon>
        <taxon>Thermodesulfobacteriota</taxon>
        <taxon>Desulfobacteria</taxon>
        <taxon>Desulfobacterales</taxon>
        <taxon>Desulfobacteraceae</taxon>
        <taxon>Desulfamplus</taxon>
    </lineage>
</organism>
<keyword evidence="3" id="KW-0408">Iron</keyword>
<evidence type="ECO:0000313" key="6">
    <source>
        <dbReference type="EMBL" id="SLM32262.1"/>
    </source>
</evidence>
<keyword evidence="4" id="KW-0411">Iron-sulfur</keyword>
<dbReference type="GO" id="GO:0051539">
    <property type="term" value="F:4 iron, 4 sulfur cluster binding"/>
    <property type="evidence" value="ECO:0007669"/>
    <property type="project" value="UniProtKB-KW"/>
</dbReference>
<keyword evidence="7" id="KW-1185">Reference proteome</keyword>
<dbReference type="PROSITE" id="PS51656">
    <property type="entry name" value="4FE4S"/>
    <property type="match status" value="1"/>
</dbReference>
<evidence type="ECO:0000259" key="5">
    <source>
        <dbReference type="PROSITE" id="PS51656"/>
    </source>
</evidence>
<evidence type="ECO:0000256" key="3">
    <source>
        <dbReference type="ARBA" id="ARBA00023004"/>
    </source>
</evidence>
<proteinExistence type="predicted"/>
<evidence type="ECO:0000256" key="2">
    <source>
        <dbReference type="ARBA" id="ARBA00022723"/>
    </source>
</evidence>
<dbReference type="RefSeq" id="WP_245809301.1">
    <property type="nucleotide sequence ID" value="NZ_LT828542.1"/>
</dbReference>
<evidence type="ECO:0000313" key="7">
    <source>
        <dbReference type="Proteomes" id="UP000191931"/>
    </source>
</evidence>
<evidence type="ECO:0000256" key="1">
    <source>
        <dbReference type="ARBA" id="ARBA00022485"/>
    </source>
</evidence>